<sequence length="347" mass="38468">MEEDNFSLITDVLVTSTVLLLGTPGGLLLYAPSTGRNPPPMLLLGKRRVPGGVGRLSSFQDGSLIVAQSYQEKNTVLVLDLSASTTPHPDEEDFSVLVLAKKTFKSEILAVNFSEDCMVVITAPIPHHNNDENNNLKSSTHARVHIFANSNDYPHRLERLFWFHCYDKGESSSLQDLLVFPSSYDVLFSRDDRDNMVSHKCSRVVFPAEKKDTFTVMTMMSEYPHSPTSNQKKNPTSFSFQSSPPYPASSTGESLSLRCMQLNALGNKVITIDREEGKNIHLWAVVHHAPQDSIVYVGALTRGQTHAAQDCVSLSITSMPLSYPRENQNNINNNNSNSVFYPHGGIP</sequence>
<keyword evidence="2" id="KW-0812">Transmembrane</keyword>
<keyword evidence="2" id="KW-0472">Membrane</keyword>
<dbReference type="AlphaFoldDB" id="A0A7G2CCX2"/>
<keyword evidence="2" id="KW-1133">Transmembrane helix</keyword>
<proteinExistence type="predicted"/>
<feature type="region of interest" description="Disordered" evidence="1">
    <location>
        <begin position="224"/>
        <end position="252"/>
    </location>
</feature>
<evidence type="ECO:0000256" key="2">
    <source>
        <dbReference type="SAM" id="Phobius"/>
    </source>
</evidence>
<evidence type="ECO:0000313" key="4">
    <source>
        <dbReference type="Proteomes" id="UP000515908"/>
    </source>
</evidence>
<reference evidence="3 4" key="1">
    <citation type="submission" date="2020-08" db="EMBL/GenBank/DDBJ databases">
        <authorList>
            <person name="Newling K."/>
            <person name="Davey J."/>
            <person name="Forrester S."/>
        </authorList>
    </citation>
    <scope>NUCLEOTIDE SEQUENCE [LARGE SCALE GENOMIC DNA]</scope>
    <source>
        <strain evidence="4">Crithidia deanei Carvalho (ATCC PRA-265)</strain>
    </source>
</reference>
<evidence type="ECO:0000256" key="1">
    <source>
        <dbReference type="SAM" id="MobiDB-lite"/>
    </source>
</evidence>
<accession>A0A7G2CCX2</accession>
<dbReference type="VEuPathDB" id="TriTrypDB:ADEAN_000515000"/>
<organism evidence="3 4">
    <name type="scientific">Angomonas deanei</name>
    <dbReference type="NCBI Taxonomy" id="59799"/>
    <lineage>
        <taxon>Eukaryota</taxon>
        <taxon>Discoba</taxon>
        <taxon>Euglenozoa</taxon>
        <taxon>Kinetoplastea</taxon>
        <taxon>Metakinetoplastina</taxon>
        <taxon>Trypanosomatida</taxon>
        <taxon>Trypanosomatidae</taxon>
        <taxon>Strigomonadinae</taxon>
        <taxon>Angomonas</taxon>
    </lineage>
</organism>
<dbReference type="EMBL" id="LR877153">
    <property type="protein sequence ID" value="CAD2217670.1"/>
    <property type="molecule type" value="Genomic_DNA"/>
</dbReference>
<gene>
    <name evidence="3" type="ORF">ADEAN_000515000</name>
</gene>
<feature type="compositionally biased region" description="Polar residues" evidence="1">
    <location>
        <begin position="226"/>
        <end position="252"/>
    </location>
</feature>
<keyword evidence="4" id="KW-1185">Reference proteome</keyword>
<protein>
    <submittedName>
        <fullName evidence="3">Uncharacterized protein</fullName>
    </submittedName>
</protein>
<evidence type="ECO:0000313" key="3">
    <source>
        <dbReference type="EMBL" id="CAD2217670.1"/>
    </source>
</evidence>
<feature type="transmembrane region" description="Helical" evidence="2">
    <location>
        <begin position="12"/>
        <end position="31"/>
    </location>
</feature>
<name>A0A7G2CCX2_9TRYP</name>
<dbReference type="Proteomes" id="UP000515908">
    <property type="component" value="Chromosome 09"/>
</dbReference>